<comment type="caution">
    <text evidence="1">The sequence shown here is derived from an EMBL/GenBank/DDBJ whole genome shotgun (WGS) entry which is preliminary data.</text>
</comment>
<name>K2FUB3_9BACT</name>
<dbReference type="AlphaFoldDB" id="K2FUB3"/>
<gene>
    <name evidence="1" type="ORF">ACD_4C00256G0005</name>
</gene>
<reference evidence="1" key="1">
    <citation type="journal article" date="2012" name="Science">
        <title>Fermentation, hydrogen, and sulfur metabolism in multiple uncultivated bacterial phyla.</title>
        <authorList>
            <person name="Wrighton K.C."/>
            <person name="Thomas B.C."/>
            <person name="Sharon I."/>
            <person name="Miller C.S."/>
            <person name="Castelle C.J."/>
            <person name="VerBerkmoes N.C."/>
            <person name="Wilkins M.J."/>
            <person name="Hettich R.L."/>
            <person name="Lipton M.S."/>
            <person name="Williams K.H."/>
            <person name="Long P.E."/>
            <person name="Banfield J.F."/>
        </authorList>
    </citation>
    <scope>NUCLEOTIDE SEQUENCE [LARGE SCALE GENOMIC DNA]</scope>
</reference>
<protein>
    <submittedName>
        <fullName evidence="1">Uncharacterized protein</fullName>
    </submittedName>
</protein>
<proteinExistence type="predicted"/>
<organism evidence="1">
    <name type="scientific">uncultured bacterium</name>
    <name type="common">gcode 4</name>
    <dbReference type="NCBI Taxonomy" id="1234023"/>
    <lineage>
        <taxon>Bacteria</taxon>
        <taxon>environmental samples</taxon>
    </lineage>
</organism>
<dbReference type="EMBL" id="AMFJ01000772">
    <property type="protein sequence ID" value="EKE26513.1"/>
    <property type="molecule type" value="Genomic_DNA"/>
</dbReference>
<accession>K2FUB3</accession>
<evidence type="ECO:0000313" key="1">
    <source>
        <dbReference type="EMBL" id="EKE26513.1"/>
    </source>
</evidence>
<sequence>MKTLAIFWWSRELPINKKAELNAELEIFFTLIKSRVDRVIYWWGKDWVMLDIYNKSIEHWVEIIWYSLEKYKKPDDYWENIYFPNDDERLQQFYDNSESAVTFPWSIWTIREVLQYNEFIKRYNKDKLIYISPLFHAFYELIRLLDVDNMIALEDQKQIIKVDNFEIIRI</sequence>